<dbReference type="InterPro" id="IPR029058">
    <property type="entry name" value="AB_hydrolase_fold"/>
</dbReference>
<dbReference type="Proteomes" id="UP000001208">
    <property type="component" value="Chromosome"/>
</dbReference>
<dbReference type="STRING" id="517418.Ctha_1621"/>
<keyword evidence="3" id="KW-1185">Reference proteome</keyword>
<feature type="domain" description="Serine aminopeptidase S33" evidence="1">
    <location>
        <begin position="85"/>
        <end position="332"/>
    </location>
</feature>
<dbReference type="InterPro" id="IPR022742">
    <property type="entry name" value="Hydrolase_4"/>
</dbReference>
<protein>
    <submittedName>
        <fullName evidence="2">Lysophospholipase-like protein</fullName>
    </submittedName>
</protein>
<dbReference type="KEGG" id="cts:Ctha_1621"/>
<reference evidence="2 3" key="1">
    <citation type="submission" date="2008-06" db="EMBL/GenBank/DDBJ databases">
        <title>Complete sequence of Chloroherpeton thalassium ATCC 35110.</title>
        <authorList>
            <consortium name="US DOE Joint Genome Institute"/>
            <person name="Lucas S."/>
            <person name="Copeland A."/>
            <person name="Lapidus A."/>
            <person name="Glavina del Rio T."/>
            <person name="Dalin E."/>
            <person name="Tice H."/>
            <person name="Bruce D."/>
            <person name="Goodwin L."/>
            <person name="Pitluck S."/>
            <person name="Schmutz J."/>
            <person name="Larimer F."/>
            <person name="Land M."/>
            <person name="Hauser L."/>
            <person name="Kyrpides N."/>
            <person name="Mikhailova N."/>
            <person name="Liu Z."/>
            <person name="Li T."/>
            <person name="Zhao F."/>
            <person name="Overmann J."/>
            <person name="Bryant D.A."/>
            <person name="Richardson P."/>
        </authorList>
    </citation>
    <scope>NUCLEOTIDE SEQUENCE [LARGE SCALE GENOMIC DNA]</scope>
    <source>
        <strain evidence="3">ATCC 35110 / GB-78</strain>
    </source>
</reference>
<proteinExistence type="predicted"/>
<evidence type="ECO:0000313" key="2">
    <source>
        <dbReference type="EMBL" id="ACF14079.1"/>
    </source>
</evidence>
<gene>
    <name evidence="2" type="ordered locus">Ctha_1621</name>
</gene>
<dbReference type="SUPFAM" id="SSF53474">
    <property type="entry name" value="alpha/beta-Hydrolases"/>
    <property type="match status" value="1"/>
</dbReference>
<dbReference type="eggNOG" id="COG2267">
    <property type="taxonomic scope" value="Bacteria"/>
</dbReference>
<evidence type="ECO:0000313" key="3">
    <source>
        <dbReference type="Proteomes" id="UP000001208"/>
    </source>
</evidence>
<name>B3QSN2_CHLT3</name>
<dbReference type="AlphaFoldDB" id="B3QSN2"/>
<sequence>MSLEMILSRLTRFVWLWPMLVGAAFFSSGCGSSAQPARSVFDISPKERVLYERLLEQADGKVRYAESFDLTKLAMREIWPENPEQVRTILFFIHGTSAQSRLYLPLADTLKNHGIATVLLDLRGHGLSGGRRGHAPGIDALVRDVRIALDTIRHAYPGKNIVLGGHSLGAGLCVKFVEFFHERPSLYTRPDGMVLMSGGFIPNENCDSAEVRRVSQRQEGRSFANVNGWGLAAFLPAAYLDLHPRAIEVVLPNDSLVTKALQENLLTVNYSLQFFLASFPFQPKQTFRHIDFPILMLLGKDDELLKTCDAKYTYERAKSKVKDLYLLSETNHINIIWHSALAIADWLNQNISNSEKP</sequence>
<dbReference type="EMBL" id="CP001100">
    <property type="protein sequence ID" value="ACF14079.1"/>
    <property type="molecule type" value="Genomic_DNA"/>
</dbReference>
<dbReference type="PANTHER" id="PTHR11614">
    <property type="entry name" value="PHOSPHOLIPASE-RELATED"/>
    <property type="match status" value="1"/>
</dbReference>
<dbReference type="Pfam" id="PF12146">
    <property type="entry name" value="Hydrolase_4"/>
    <property type="match status" value="1"/>
</dbReference>
<organism evidence="2 3">
    <name type="scientific">Chloroherpeton thalassium (strain ATCC 35110 / GB-78)</name>
    <dbReference type="NCBI Taxonomy" id="517418"/>
    <lineage>
        <taxon>Bacteria</taxon>
        <taxon>Pseudomonadati</taxon>
        <taxon>Chlorobiota</taxon>
        <taxon>Chlorobiia</taxon>
        <taxon>Chlorobiales</taxon>
        <taxon>Chloroherpetonaceae</taxon>
        <taxon>Chloroherpeton</taxon>
    </lineage>
</organism>
<dbReference type="OrthoDB" id="9808398at2"/>
<evidence type="ECO:0000259" key="1">
    <source>
        <dbReference type="Pfam" id="PF12146"/>
    </source>
</evidence>
<accession>B3QSN2</accession>
<dbReference type="HOGENOM" id="CLU_775437_0_0_10"/>
<dbReference type="Gene3D" id="3.40.50.1820">
    <property type="entry name" value="alpha/beta hydrolase"/>
    <property type="match status" value="1"/>
</dbReference>
<dbReference type="InterPro" id="IPR051044">
    <property type="entry name" value="MAG_DAG_Lipase"/>
</dbReference>